<dbReference type="InterPro" id="IPR001611">
    <property type="entry name" value="Leu-rich_rpt"/>
</dbReference>
<dbReference type="InterPro" id="IPR025875">
    <property type="entry name" value="Leu-rich_rpt_4"/>
</dbReference>
<dbReference type="Proteomes" id="UP001347796">
    <property type="component" value="Unassembled WGS sequence"/>
</dbReference>
<dbReference type="InterPro" id="IPR000719">
    <property type="entry name" value="Prot_kinase_dom"/>
</dbReference>
<dbReference type="Pfam" id="PF16095">
    <property type="entry name" value="COR-A"/>
    <property type="match status" value="1"/>
</dbReference>
<comment type="catalytic activity">
    <reaction evidence="11">
        <text>L-threonyl-[protein] + ATP = O-phospho-L-threonyl-[protein] + ADP + H(+)</text>
        <dbReference type="Rhea" id="RHEA:46608"/>
        <dbReference type="Rhea" id="RHEA-COMP:11060"/>
        <dbReference type="Rhea" id="RHEA-COMP:11605"/>
        <dbReference type="ChEBI" id="CHEBI:15378"/>
        <dbReference type="ChEBI" id="CHEBI:30013"/>
        <dbReference type="ChEBI" id="CHEBI:30616"/>
        <dbReference type="ChEBI" id="CHEBI:61977"/>
        <dbReference type="ChEBI" id="CHEBI:456216"/>
        <dbReference type="EC" id="2.7.11.1"/>
    </reaction>
</comment>
<dbReference type="SMART" id="SM00248">
    <property type="entry name" value="ANK"/>
    <property type="match status" value="9"/>
</dbReference>
<dbReference type="InterPro" id="IPR008271">
    <property type="entry name" value="Ser/Thr_kinase_AS"/>
</dbReference>
<dbReference type="SUPFAM" id="SSF48403">
    <property type="entry name" value="Ankyrin repeat"/>
    <property type="match status" value="2"/>
</dbReference>
<evidence type="ECO:0000256" key="3">
    <source>
        <dbReference type="ARBA" id="ARBA00022527"/>
    </source>
</evidence>
<dbReference type="Gene3D" id="3.30.70.1390">
    <property type="entry name" value="ROC domain from the Parkinson's disease-associated leucine-rich repeat kinase 2"/>
    <property type="match status" value="1"/>
</dbReference>
<dbReference type="PANTHER" id="PTHR24198">
    <property type="entry name" value="ANKYRIN REPEAT AND PROTEIN KINASE DOMAIN-CONTAINING PROTEIN"/>
    <property type="match status" value="1"/>
</dbReference>
<dbReference type="Pfam" id="PF00069">
    <property type="entry name" value="Pkinase"/>
    <property type="match status" value="1"/>
</dbReference>
<dbReference type="PANTHER" id="PTHR24198:SF169">
    <property type="entry name" value="NON-SPECIFIC SERINE_THREONINE PROTEIN KINASE"/>
    <property type="match status" value="1"/>
</dbReference>
<dbReference type="GO" id="GO:0005737">
    <property type="term" value="C:cytoplasm"/>
    <property type="evidence" value="ECO:0007669"/>
    <property type="project" value="UniProtKB-ARBA"/>
</dbReference>
<keyword evidence="5" id="KW-0808">Transferase</keyword>
<evidence type="ECO:0000256" key="7">
    <source>
        <dbReference type="ARBA" id="ARBA00022741"/>
    </source>
</evidence>
<dbReference type="SUPFAM" id="SSF50998">
    <property type="entry name" value="Quinoprotein alcohol dehydrogenase-like"/>
    <property type="match status" value="1"/>
</dbReference>
<evidence type="ECO:0000256" key="5">
    <source>
        <dbReference type="ARBA" id="ARBA00022679"/>
    </source>
</evidence>
<dbReference type="Pfam" id="PF08477">
    <property type="entry name" value="Roc"/>
    <property type="match status" value="1"/>
</dbReference>
<evidence type="ECO:0000256" key="4">
    <source>
        <dbReference type="ARBA" id="ARBA00022614"/>
    </source>
</evidence>
<dbReference type="GO" id="GO:0009966">
    <property type="term" value="P:regulation of signal transduction"/>
    <property type="evidence" value="ECO:0007669"/>
    <property type="project" value="UniProtKB-ARBA"/>
</dbReference>
<dbReference type="Gene3D" id="1.10.510.10">
    <property type="entry name" value="Transferase(Phosphotransferase) domain 1"/>
    <property type="match status" value="1"/>
</dbReference>
<proteinExistence type="predicted"/>
<feature type="binding site" evidence="14">
    <location>
        <position position="1865"/>
    </location>
    <ligand>
        <name>ATP</name>
        <dbReference type="ChEBI" id="CHEBI:30616"/>
    </ligand>
</feature>
<dbReference type="GO" id="GO:0005524">
    <property type="term" value="F:ATP binding"/>
    <property type="evidence" value="ECO:0007669"/>
    <property type="project" value="UniProtKB-UniRule"/>
</dbReference>
<feature type="repeat" description="ANK" evidence="13">
    <location>
        <begin position="304"/>
        <end position="336"/>
    </location>
</feature>
<protein>
    <recommendedName>
        <fullName evidence="2">non-specific serine/threonine protein kinase</fullName>
        <ecNumber evidence="2">2.7.11.1</ecNumber>
    </recommendedName>
</protein>
<evidence type="ECO:0000256" key="6">
    <source>
        <dbReference type="ARBA" id="ARBA00022737"/>
    </source>
</evidence>
<keyword evidence="6" id="KW-0677">Repeat</keyword>
<dbReference type="Gene3D" id="3.80.10.10">
    <property type="entry name" value="Ribonuclease Inhibitor"/>
    <property type="match status" value="3"/>
</dbReference>
<dbReference type="PROSITE" id="PS50088">
    <property type="entry name" value="ANK_REPEAT"/>
    <property type="match status" value="4"/>
</dbReference>
<dbReference type="InterPro" id="IPR015943">
    <property type="entry name" value="WD40/YVTN_repeat-like_dom_sf"/>
</dbReference>
<evidence type="ECO:0000256" key="13">
    <source>
        <dbReference type="PROSITE-ProRule" id="PRU00023"/>
    </source>
</evidence>
<dbReference type="InterPro" id="IPR020859">
    <property type="entry name" value="ROC"/>
</dbReference>
<dbReference type="Gene3D" id="2.130.10.10">
    <property type="entry name" value="YVTN repeat-like/Quinoprotein amine dehydrogenase"/>
    <property type="match status" value="1"/>
</dbReference>
<dbReference type="EC" id="2.7.11.1" evidence="2"/>
<dbReference type="Pfam" id="PF12799">
    <property type="entry name" value="LRR_4"/>
    <property type="match status" value="1"/>
</dbReference>
<dbReference type="InterPro" id="IPR011047">
    <property type="entry name" value="Quinoprotein_ADH-like_sf"/>
</dbReference>
<keyword evidence="18" id="KW-1185">Reference proteome</keyword>
<dbReference type="Pfam" id="PF00023">
    <property type="entry name" value="Ank"/>
    <property type="match status" value="1"/>
</dbReference>
<keyword evidence="7 14" id="KW-0547">Nucleotide-binding</keyword>
<feature type="repeat" description="ANK" evidence="13">
    <location>
        <begin position="45"/>
        <end position="77"/>
    </location>
</feature>
<keyword evidence="9 14" id="KW-0067">ATP-binding</keyword>
<dbReference type="PROSITE" id="PS50297">
    <property type="entry name" value="ANK_REP_REGION"/>
    <property type="match status" value="4"/>
</dbReference>
<reference evidence="17 18" key="1">
    <citation type="submission" date="2024-01" db="EMBL/GenBank/DDBJ databases">
        <title>The genome of the rayed Mediterranean limpet Patella caerulea (Linnaeus, 1758).</title>
        <authorList>
            <person name="Anh-Thu Weber A."/>
            <person name="Halstead-Nussloch G."/>
        </authorList>
    </citation>
    <scope>NUCLEOTIDE SEQUENCE [LARGE SCALE GENOMIC DNA]</scope>
    <source>
        <strain evidence="17">AATW-2023a</strain>
        <tissue evidence="17">Whole specimen</tissue>
    </source>
</reference>
<evidence type="ECO:0000256" key="9">
    <source>
        <dbReference type="ARBA" id="ARBA00022840"/>
    </source>
</evidence>
<dbReference type="PROSITE" id="PS00108">
    <property type="entry name" value="PROTEIN_KINASE_ST"/>
    <property type="match status" value="1"/>
</dbReference>
<evidence type="ECO:0000256" key="1">
    <source>
        <dbReference type="ARBA" id="ARBA00001946"/>
    </source>
</evidence>
<keyword evidence="8" id="KW-0418">Kinase</keyword>
<feature type="domain" description="Roc" evidence="16">
    <location>
        <begin position="1010"/>
        <end position="1227"/>
    </location>
</feature>
<gene>
    <name evidence="17" type="ORF">SNE40_020275</name>
</gene>
<feature type="repeat" description="ANK" evidence="13">
    <location>
        <begin position="81"/>
        <end position="113"/>
    </location>
</feature>
<dbReference type="SUPFAM" id="SSF52058">
    <property type="entry name" value="L domain-like"/>
    <property type="match status" value="1"/>
</dbReference>
<evidence type="ECO:0000256" key="8">
    <source>
        <dbReference type="ARBA" id="ARBA00022777"/>
    </source>
</evidence>
<evidence type="ECO:0000313" key="18">
    <source>
        <dbReference type="Proteomes" id="UP001347796"/>
    </source>
</evidence>
<dbReference type="PROSITE" id="PS00107">
    <property type="entry name" value="PROTEIN_KINASE_ATP"/>
    <property type="match status" value="1"/>
</dbReference>
<keyword evidence="4" id="KW-0433">Leucine-rich repeat</keyword>
<keyword evidence="10 13" id="KW-0040">ANK repeat</keyword>
<dbReference type="GO" id="GO:0004674">
    <property type="term" value="F:protein serine/threonine kinase activity"/>
    <property type="evidence" value="ECO:0007669"/>
    <property type="project" value="UniProtKB-KW"/>
</dbReference>
<evidence type="ECO:0000256" key="14">
    <source>
        <dbReference type="PROSITE-ProRule" id="PRU10141"/>
    </source>
</evidence>
<dbReference type="Pfam" id="PF13855">
    <property type="entry name" value="LRR_8"/>
    <property type="match status" value="1"/>
</dbReference>
<evidence type="ECO:0000259" key="15">
    <source>
        <dbReference type="PROSITE" id="PS50011"/>
    </source>
</evidence>
<dbReference type="SMART" id="SM00220">
    <property type="entry name" value="S_TKc"/>
    <property type="match status" value="1"/>
</dbReference>
<feature type="repeat" description="ANK" evidence="13">
    <location>
        <begin position="372"/>
        <end position="404"/>
    </location>
</feature>
<dbReference type="InterPro" id="IPR027417">
    <property type="entry name" value="P-loop_NTPase"/>
</dbReference>
<sequence length="2541" mass="286402">MDEGGNKDGWPGQMLHQAALYNNKELMICLLEGEEKVNMNCRDVMGRTCVYTAVSNNSDECLKVLLQNGADPNITAGKRYNGMTPLHCAICDNKICAIKLLLSYKADLYISDDTGSTPLSLAKVVGSTEACLLLEEEMEKRRLELLKITESLNEAIMLQDVARVKDILRLAGPQSKNVLKFIPENNTPLLCSAALVGNCELLELLIEVGAAPVAHPISAMSPLHYACEGGHNSALVLLLKMFPEFCNSLTSLHELPIHIAAAHGNSEIVCALLHYSYPATLLHTYEIGQIKYKAPFDMNAVESNGYTPLHIACERGHAGIVKDLLQYTVTAEAGNIHDAMTSSFLSEFQSLGDLETLTPQIQPININCLTSTGLTPLHIAVKNKHHEVAEVLLLAEADVNIMLRKQSPSMSLALYALKESDYEMLRILLTYGLEDVDNKALSYAIYHNKTDKLLLLLQFKSSKCHHHSINRSELRRVYSQIHASEKDKSKADESKEKQSTTAVSLNWQGLKVLSYISEDCIIGACLLYNPFMSHQDRDVIFTAITRVDISENSFDKVPLILFELPSLCVINMSYNEIESFPSEADFSENVKSFALEEINLHHNRLKQVPSYLFKLPNLSFVNLSQNKLTELPLEIWTAPALVHLNAASNKLKTLPYMQWDEVFMKQSNSTPRGSLSSSLRFDISYSGSSAEPEWLAFERRSEISQTDSMAPQDVMENEVMHINQWSTKVTVIDHDSKSNHNNKGIRKLELHKNLFKEIPVCLACCAPNLEYLDISMNPLLSVGTLSDLPVNLQELNLSWTGISDLSPWIQTLSNNSEDQPCYGSNCKPINNTSSRMTPTFHKSSPSIGSRDSFSTHSILQAAYCPHRLHSQLNNLEKLNLSVNKLKNIELMKPANKEMAGSENSSVSSLGLESEDIQGRLLFPHLNELDLSSNQLKSLPAEIGDLVELKVLNLSKNTQLKELPPKLGLLKKLWKLELELCPLDGTIQDLLKNSRYQVKDILGFLLSILEESTEYNSMNLMFVGSHKMGKTSLLERMRREGKSSNKATNQDIEHWRDRVSDNPVTGRKGEILSTVGIDINDLVIDRKSKGPVHFRTWDFGGQREYYATHQYFLSPRSLYLVIWNIVEGEKGVESLLQWLINIQARAPGTSVIIVGTHLDILKDKTTRRNYPPDFEEAMTGLIFKTFINEQEPDKSGLPLIRDVVNLSCKTGENVRKLVDSIYEHAFDLHHPKSRSQKLLKQKIPKKYLLLQDIVRELARERILEHKDPVLIKSKYMLCVSNKMIEKEEKTFRDVEELAQATRFLHENGVLFHYEDLPLRDMYFLDPQWLCDQLAKVITVREVNTFAPRGIMQIENLKFLFKSSAFQHDDIQKYITNLLGKFEVALQFDDKNLLLPSLLPKEKELRTSIIHKTDIRIPVRRSEQTSVNVKYAVLQSTYEERFTIDRQAIPSPISVGKSQFYTGPQTFHNCSIQESPLILLKMKPSCNPIFSFTRLYFMTYIPSGFWPRLITRVLADSTLFDVITELFELPPDLLEKSEDVRALSGSNPDWRCWQTGLELLHYGFEMLRIREVFMNSPVSVCDYAECRIKCAVDSEWGFLDIYRSKILEITFPTDSLTFHLTSDSGSETQVGEYTTTILRDDSVAAKLIVKIVEHIDNLLQDWYPDLGELRFHQTCEGRYLVTRVVLCPQCLHEEVKRQKNSDKSDAWYFLDPDVPEVRARRIGPEVEEVERRDSFMKTEDVGGDTMDPEFESLMEGQSMLYNKKQEEGIIYSFFVERCMLDCLEGLNECCPVHGSVSPAHMIDEKGVSRTFYIAPDVVFHDISSDILISESDVLVKGEDLGKGTFGDVYAGQLIRKGEGPSIPIAMKILFTSSKQNNLHMGVQARLDRASQAYLIARQEISILENIKHPHTVPLLGLQRHPLCLVLSLAPMGALDHYLRDLSRNGQLLPLFVIRKVIIQVSQAVAYLHAKHIIYRDLKSENVLVWALSTSADAKPFSVVDVKIADYGISRSVLPSGAKGFGGTPPFIAPEILQHAGKDTYTEKVDIFSFGMFMYELLTCRQPLIEMNSPSSYICQGGRPTITSQDVNLYPSYMLDVMTISWSHDPIDRPSADNIVSISTSPQFIHLRDAVSLGPDVGILCGLVIPCTDSNLTPLEKLQNGIDDDSDDTSIDKDMSNYIWLSTKHRTGCSIEVLGFNQWNHCVSSKTVSVSGTEVSALTVVEDLVWCADSNGFITIICSKSHKLLRQFALPIKNSSNVYVVGLNYFPKLKQVVAVVQTGELYTLNTRNGQLLDLDINEYSTDTSLCSVQIQNKKQNEIWLGQSSGKIGIWDVNKCCMIGELESCDSTVSKRTFCMFMVAGQPQYCEETYIWSYSYPGSVILRWNTVQRKIVNRLDISQVLSSLDNKISTASKCQVTALNVSGRYLYIGTTLGSFIVADALTLANYNVVKCHIEKEFYIKCILPLLPVDDENSDDKGNIIKNSPGIVTVGKGYIDLVRVSPNKQDTTTKVKDNITETDKLGPALKDPLLHHTFMLSWHAENWEYS</sequence>
<dbReference type="InterPro" id="IPR003591">
    <property type="entry name" value="Leu-rich_rpt_typical-subtyp"/>
</dbReference>
<dbReference type="InterPro" id="IPR032675">
    <property type="entry name" value="LRR_dom_sf"/>
</dbReference>
<dbReference type="InterPro" id="IPR017441">
    <property type="entry name" value="Protein_kinase_ATP_BS"/>
</dbReference>
<evidence type="ECO:0000256" key="2">
    <source>
        <dbReference type="ARBA" id="ARBA00012513"/>
    </source>
</evidence>
<dbReference type="GO" id="GO:0005525">
    <property type="term" value="F:GTP binding"/>
    <property type="evidence" value="ECO:0007669"/>
    <property type="project" value="UniProtKB-KW"/>
</dbReference>
<comment type="cofactor">
    <cofactor evidence="1">
        <name>Mg(2+)</name>
        <dbReference type="ChEBI" id="CHEBI:18420"/>
    </cofactor>
</comment>
<dbReference type="SUPFAM" id="SSF56112">
    <property type="entry name" value="Protein kinase-like (PK-like)"/>
    <property type="match status" value="1"/>
</dbReference>
<feature type="domain" description="Protein kinase" evidence="15">
    <location>
        <begin position="1832"/>
        <end position="2121"/>
    </location>
</feature>
<dbReference type="Pfam" id="PF12796">
    <property type="entry name" value="Ank_2"/>
    <property type="match status" value="3"/>
</dbReference>
<evidence type="ECO:0000256" key="12">
    <source>
        <dbReference type="ARBA" id="ARBA00048679"/>
    </source>
</evidence>
<dbReference type="SUPFAM" id="SSF52540">
    <property type="entry name" value="P-loop containing nucleoside triphosphate hydrolases"/>
    <property type="match status" value="1"/>
</dbReference>
<evidence type="ECO:0000259" key="16">
    <source>
        <dbReference type="PROSITE" id="PS51424"/>
    </source>
</evidence>
<evidence type="ECO:0000256" key="11">
    <source>
        <dbReference type="ARBA" id="ARBA00047899"/>
    </source>
</evidence>
<comment type="catalytic activity">
    <reaction evidence="12">
        <text>L-seryl-[protein] + ATP = O-phospho-L-seryl-[protein] + ADP + H(+)</text>
        <dbReference type="Rhea" id="RHEA:17989"/>
        <dbReference type="Rhea" id="RHEA-COMP:9863"/>
        <dbReference type="Rhea" id="RHEA-COMP:11604"/>
        <dbReference type="ChEBI" id="CHEBI:15378"/>
        <dbReference type="ChEBI" id="CHEBI:29999"/>
        <dbReference type="ChEBI" id="CHEBI:30616"/>
        <dbReference type="ChEBI" id="CHEBI:83421"/>
        <dbReference type="ChEBI" id="CHEBI:456216"/>
        <dbReference type="EC" id="2.7.11.1"/>
    </reaction>
</comment>
<dbReference type="InterPro" id="IPR036770">
    <property type="entry name" value="Ankyrin_rpt-contain_sf"/>
</dbReference>
<dbReference type="Gene3D" id="3.40.50.300">
    <property type="entry name" value="P-loop containing nucleotide triphosphate hydrolases"/>
    <property type="match status" value="1"/>
</dbReference>
<dbReference type="InterPro" id="IPR002110">
    <property type="entry name" value="Ankyrin_rpt"/>
</dbReference>
<evidence type="ECO:0000313" key="17">
    <source>
        <dbReference type="EMBL" id="KAK6169176.1"/>
    </source>
</evidence>
<dbReference type="InterPro" id="IPR011009">
    <property type="entry name" value="Kinase-like_dom_sf"/>
</dbReference>
<dbReference type="PROSITE" id="PS51424">
    <property type="entry name" value="ROC"/>
    <property type="match status" value="1"/>
</dbReference>
<dbReference type="PROSITE" id="PS51450">
    <property type="entry name" value="LRR"/>
    <property type="match status" value="4"/>
</dbReference>
<evidence type="ECO:0000256" key="10">
    <source>
        <dbReference type="ARBA" id="ARBA00023043"/>
    </source>
</evidence>
<accession>A0AAN8GDV7</accession>
<organism evidence="17 18">
    <name type="scientific">Patella caerulea</name>
    <name type="common">Rayed Mediterranean limpet</name>
    <dbReference type="NCBI Taxonomy" id="87958"/>
    <lineage>
        <taxon>Eukaryota</taxon>
        <taxon>Metazoa</taxon>
        <taxon>Spiralia</taxon>
        <taxon>Lophotrochozoa</taxon>
        <taxon>Mollusca</taxon>
        <taxon>Gastropoda</taxon>
        <taxon>Patellogastropoda</taxon>
        <taxon>Patelloidea</taxon>
        <taxon>Patellidae</taxon>
        <taxon>Patella</taxon>
    </lineage>
</organism>
<dbReference type="Gene3D" id="1.25.40.20">
    <property type="entry name" value="Ankyrin repeat-containing domain"/>
    <property type="match status" value="3"/>
</dbReference>
<name>A0AAN8GDV7_PATCE</name>
<comment type="caution">
    <text evidence="17">The sequence shown here is derived from an EMBL/GenBank/DDBJ whole genome shotgun (WGS) entry which is preliminary data.</text>
</comment>
<keyword evidence="3" id="KW-0723">Serine/threonine-protein kinase</keyword>
<dbReference type="SMART" id="SM00364">
    <property type="entry name" value="LRR_BAC"/>
    <property type="match status" value="6"/>
</dbReference>
<dbReference type="EMBL" id="JAZGQO010000015">
    <property type="protein sequence ID" value="KAK6169176.1"/>
    <property type="molecule type" value="Genomic_DNA"/>
</dbReference>
<dbReference type="PROSITE" id="PS50011">
    <property type="entry name" value="PROTEIN_KINASE_DOM"/>
    <property type="match status" value="1"/>
</dbReference>
<dbReference type="InterPro" id="IPR032171">
    <property type="entry name" value="COR-A"/>
</dbReference>
<dbReference type="SMART" id="SM00369">
    <property type="entry name" value="LRR_TYP"/>
    <property type="match status" value="6"/>
</dbReference>